<protein>
    <submittedName>
        <fullName evidence="2">Uncharacterized protein</fullName>
    </submittedName>
</protein>
<evidence type="ECO:0000256" key="1">
    <source>
        <dbReference type="SAM" id="MobiDB-lite"/>
    </source>
</evidence>
<organism evidence="2 3">
    <name type="scientific">Amborella trichopoda</name>
    <dbReference type="NCBI Taxonomy" id="13333"/>
    <lineage>
        <taxon>Eukaryota</taxon>
        <taxon>Viridiplantae</taxon>
        <taxon>Streptophyta</taxon>
        <taxon>Embryophyta</taxon>
        <taxon>Tracheophyta</taxon>
        <taxon>Spermatophyta</taxon>
        <taxon>Magnoliopsida</taxon>
        <taxon>Amborellales</taxon>
        <taxon>Amborellaceae</taxon>
        <taxon>Amborella</taxon>
    </lineage>
</organism>
<feature type="compositionally biased region" description="Basic and acidic residues" evidence="1">
    <location>
        <begin position="1"/>
        <end position="16"/>
    </location>
</feature>
<dbReference type="EMBL" id="KI393888">
    <property type="protein sequence ID" value="ERN06573.1"/>
    <property type="molecule type" value="Genomic_DNA"/>
</dbReference>
<dbReference type="HOGENOM" id="CLU_2779241_0_0_1"/>
<sequence>MSRKEFKGVSKEDVEFQKPSNSQLPQDVWVKHNFNGSVKGNPNPVRIGGPLRDGSGRTLLSFSCPCGVC</sequence>
<accession>W1PF24</accession>
<name>W1PF24_AMBTC</name>
<dbReference type="Proteomes" id="UP000017836">
    <property type="component" value="Unassembled WGS sequence"/>
</dbReference>
<keyword evidence="3" id="KW-1185">Reference proteome</keyword>
<feature type="region of interest" description="Disordered" evidence="1">
    <location>
        <begin position="1"/>
        <end position="21"/>
    </location>
</feature>
<evidence type="ECO:0000313" key="3">
    <source>
        <dbReference type="Proteomes" id="UP000017836"/>
    </source>
</evidence>
<dbReference type="AlphaFoldDB" id="W1PF24"/>
<evidence type="ECO:0000313" key="2">
    <source>
        <dbReference type="EMBL" id="ERN06573.1"/>
    </source>
</evidence>
<dbReference type="Gramene" id="ERN06573">
    <property type="protein sequence ID" value="ERN06573"/>
    <property type="gene ID" value="AMTR_s00058p00136450"/>
</dbReference>
<proteinExistence type="predicted"/>
<gene>
    <name evidence="2" type="ORF">AMTR_s00058p00136450</name>
</gene>
<reference evidence="3" key="1">
    <citation type="journal article" date="2013" name="Science">
        <title>The Amborella genome and the evolution of flowering plants.</title>
        <authorList>
            <consortium name="Amborella Genome Project"/>
        </authorList>
    </citation>
    <scope>NUCLEOTIDE SEQUENCE [LARGE SCALE GENOMIC DNA]</scope>
</reference>